<evidence type="ECO:0000259" key="2">
    <source>
        <dbReference type="Pfam" id="PF01593"/>
    </source>
</evidence>
<dbReference type="InterPro" id="IPR002937">
    <property type="entry name" value="Amino_oxidase"/>
</dbReference>
<dbReference type="OrthoDB" id="9774675at2"/>
<proteinExistence type="predicted"/>
<evidence type="ECO:0000256" key="1">
    <source>
        <dbReference type="SAM" id="MobiDB-lite"/>
    </source>
</evidence>
<organism evidence="3 4">
    <name type="scientific">Nocardioides eburneiflavus</name>
    <dbReference type="NCBI Taxonomy" id="2518372"/>
    <lineage>
        <taxon>Bacteria</taxon>
        <taxon>Bacillati</taxon>
        <taxon>Actinomycetota</taxon>
        <taxon>Actinomycetes</taxon>
        <taxon>Propionibacteriales</taxon>
        <taxon>Nocardioidaceae</taxon>
        <taxon>Nocardioides</taxon>
    </lineage>
</organism>
<dbReference type="EMBL" id="SRRO01000001">
    <property type="protein sequence ID" value="TGN66134.1"/>
    <property type="molecule type" value="Genomic_DNA"/>
</dbReference>
<evidence type="ECO:0000313" key="4">
    <source>
        <dbReference type="Proteomes" id="UP000297496"/>
    </source>
</evidence>
<dbReference type="RefSeq" id="WP_135840619.1">
    <property type="nucleotide sequence ID" value="NZ_SRRO01000001.1"/>
</dbReference>
<dbReference type="Proteomes" id="UP000297496">
    <property type="component" value="Unassembled WGS sequence"/>
</dbReference>
<dbReference type="Pfam" id="PF01593">
    <property type="entry name" value="Amino_oxidase"/>
    <property type="match status" value="1"/>
</dbReference>
<evidence type="ECO:0000313" key="3">
    <source>
        <dbReference type="EMBL" id="TGN66134.1"/>
    </source>
</evidence>
<reference evidence="3 4" key="1">
    <citation type="submission" date="2019-04" db="EMBL/GenBank/DDBJ databases">
        <title>Three New Species of Nocardioides, Nocardioides euryhalodurans sp. nov., Nocardioides seonyuensis sp. nov. and Nocardioides eburneoflavus sp. nov. Isolated from Soil.</title>
        <authorList>
            <person name="Roh S.G."/>
            <person name="Lee C."/>
            <person name="Kim M.-K."/>
            <person name="Kim S.B."/>
        </authorList>
    </citation>
    <scope>NUCLEOTIDE SEQUENCE [LARGE SCALE GENOMIC DNA]</scope>
    <source>
        <strain evidence="3 4">MMS17-SY213</strain>
    </source>
</reference>
<dbReference type="AlphaFoldDB" id="A0A4Z1C711"/>
<sequence>MARVVVVGGGFGGMAAAARLAKLGHEVTLVERSDHLGGALSTVEHDGFAWDAGPSSTLLPAVVRDLFRKSGRPLEREVDLQSLPLVREHRFADGTSLRLPGGSRAAQLDAFDALAPGLGQQWVDHVASYGDLWELLRKEWYERPYDPDVAPRELTALLDRRESLHKRLRRTLRDERLRLVAGHRLVMDGHDLRDAPVLAGVDSYLEQRFGTWTVPGGLAALGTAMADRLVLRGVTVLTGTSATDLVVRDGRVAAVQVAAGEVDADLVVVAIDPRRLPVLAAYVRRTVPAFPPVVCHVGLDGAGAELPDLPHEVALHGDPLLVVRTGGRAPDGGAAWTVLARGRIAEDVLTALARHGLDVRGQVVTRVDRTPRDLVEAWGGSPHGVQWQGPRTARTRLGPRTPITGVLTAGAHATTGSGLPFAGLSAALVADVVGRAGQ</sequence>
<dbReference type="PANTHER" id="PTHR43734:SF1">
    <property type="entry name" value="PHYTOENE DESATURASE"/>
    <property type="match status" value="1"/>
</dbReference>
<name>A0A4Z1C711_9ACTN</name>
<comment type="caution">
    <text evidence="3">The sequence shown here is derived from an EMBL/GenBank/DDBJ whole genome shotgun (WGS) entry which is preliminary data.</text>
</comment>
<dbReference type="GO" id="GO:0016491">
    <property type="term" value="F:oxidoreductase activity"/>
    <property type="evidence" value="ECO:0007669"/>
    <property type="project" value="InterPro"/>
</dbReference>
<protein>
    <submittedName>
        <fullName evidence="3">NAD(P)/FAD-dependent oxidoreductase</fullName>
    </submittedName>
</protein>
<feature type="domain" description="Amine oxidase" evidence="2">
    <location>
        <begin position="12"/>
        <end position="431"/>
    </location>
</feature>
<gene>
    <name evidence="3" type="ORF">EXE59_20875</name>
</gene>
<dbReference type="InterPro" id="IPR036188">
    <property type="entry name" value="FAD/NAD-bd_sf"/>
</dbReference>
<keyword evidence="4" id="KW-1185">Reference proteome</keyword>
<dbReference type="PANTHER" id="PTHR43734">
    <property type="entry name" value="PHYTOENE DESATURASE"/>
    <property type="match status" value="1"/>
</dbReference>
<dbReference type="SUPFAM" id="SSF51905">
    <property type="entry name" value="FAD/NAD(P)-binding domain"/>
    <property type="match status" value="1"/>
</dbReference>
<accession>A0A4Z1C711</accession>
<dbReference type="Gene3D" id="3.50.50.60">
    <property type="entry name" value="FAD/NAD(P)-binding domain"/>
    <property type="match status" value="2"/>
</dbReference>
<feature type="region of interest" description="Disordered" evidence="1">
    <location>
        <begin position="381"/>
        <end position="400"/>
    </location>
</feature>